<dbReference type="Gene3D" id="3.40.50.620">
    <property type="entry name" value="HUPs"/>
    <property type="match status" value="1"/>
</dbReference>
<evidence type="ECO:0000256" key="1">
    <source>
        <dbReference type="ARBA" id="ARBA00042002"/>
    </source>
</evidence>
<dbReference type="SUPFAM" id="SSF52402">
    <property type="entry name" value="Adenine nucleotide alpha hydrolases-like"/>
    <property type="match status" value="1"/>
</dbReference>
<dbReference type="Pfam" id="PF01012">
    <property type="entry name" value="ETF"/>
    <property type="match status" value="1"/>
</dbReference>
<proteinExistence type="predicted"/>
<protein>
    <recommendedName>
        <fullName evidence="1">Electron transfer flavoprotein small subunit</fullName>
    </recommendedName>
</protein>
<dbReference type="InterPro" id="IPR012255">
    <property type="entry name" value="ETF_b"/>
</dbReference>
<dbReference type="InterPro" id="IPR014729">
    <property type="entry name" value="Rossmann-like_a/b/a_fold"/>
</dbReference>
<dbReference type="PANTHER" id="PTHR21294:SF17">
    <property type="entry name" value="PROTEIN FIXA"/>
    <property type="match status" value="1"/>
</dbReference>
<sequence length="245" mass="26921">MKIAVIAKATVNSKTYTSHHKQVTYHSNNLFLSEEDKSALEYALQLIEQDGGTIDAYTFEQDQVAERVLHEALALGANKAIKITAGDVNDPLQQNHIAQEFVHYLKEQDKNYDLILTGCTGWTELSAMIATQLGSNYYDHLSAIDAGLNFEMKLEQGAITGKCKLPAVITVLSSVSVSHLAGFSALNQAINTSITAVSFNKLPKQKTSSIIAKDKRPQKEIFDLTEDPQATQKLVAALRQDGILR</sequence>
<keyword evidence="4" id="KW-1185">Reference proteome</keyword>
<feature type="domain" description="Electron transfer flavoprotein alpha/beta-subunit N-terminal" evidence="2">
    <location>
        <begin position="20"/>
        <end position="206"/>
    </location>
</feature>
<dbReference type="SMART" id="SM00893">
    <property type="entry name" value="ETF"/>
    <property type="match status" value="1"/>
</dbReference>
<dbReference type="RefSeq" id="WP_220220512.1">
    <property type="nucleotide sequence ID" value="NZ_CP048268.1"/>
</dbReference>
<evidence type="ECO:0000259" key="2">
    <source>
        <dbReference type="SMART" id="SM00893"/>
    </source>
</evidence>
<accession>A0ABX8W8X8</accession>
<dbReference type="Proteomes" id="UP000826550">
    <property type="component" value="Chromosome"/>
</dbReference>
<reference evidence="3 4" key="1">
    <citation type="submission" date="2020-01" db="EMBL/GenBank/DDBJ databases">
        <title>Vast differences in strain-level diversity in the gut microbiota of two closely related honey bee species.</title>
        <authorList>
            <person name="Ellegaard K.M."/>
            <person name="Suenami S."/>
            <person name="Miyazaki R."/>
            <person name="Engel P."/>
        </authorList>
    </citation>
    <scope>NUCLEOTIDE SEQUENCE [LARGE SCALE GENOMIC DNA]</scope>
    <source>
        <strain evidence="3 4">ESL0416</strain>
    </source>
</reference>
<evidence type="ECO:0000313" key="4">
    <source>
        <dbReference type="Proteomes" id="UP000826550"/>
    </source>
</evidence>
<organism evidence="3 4">
    <name type="scientific">Lactobacillus panisapium</name>
    <dbReference type="NCBI Taxonomy" id="2012495"/>
    <lineage>
        <taxon>Bacteria</taxon>
        <taxon>Bacillati</taxon>
        <taxon>Bacillota</taxon>
        <taxon>Bacilli</taxon>
        <taxon>Lactobacillales</taxon>
        <taxon>Lactobacillaceae</taxon>
        <taxon>Lactobacillus</taxon>
    </lineage>
</organism>
<dbReference type="PANTHER" id="PTHR21294">
    <property type="entry name" value="ELECTRON TRANSFER FLAVOPROTEIN BETA-SUBUNIT"/>
    <property type="match status" value="1"/>
</dbReference>
<gene>
    <name evidence="3" type="ORF">GYM71_00600</name>
</gene>
<dbReference type="InterPro" id="IPR014730">
    <property type="entry name" value="ETF_a/b_N"/>
</dbReference>
<name>A0ABX8W8X8_9LACO</name>
<evidence type="ECO:0000313" key="3">
    <source>
        <dbReference type="EMBL" id="QYN52008.1"/>
    </source>
</evidence>
<dbReference type="EMBL" id="CP048268">
    <property type="protein sequence ID" value="QYN52008.1"/>
    <property type="molecule type" value="Genomic_DNA"/>
</dbReference>